<keyword evidence="2" id="KW-1185">Reference proteome</keyword>
<protein>
    <submittedName>
        <fullName evidence="1">Uncharacterized protein</fullName>
    </submittedName>
</protein>
<name>A0A916SBJ2_9BACI</name>
<comment type="caution">
    <text evidence="1">The sequence shown here is derived from an EMBL/GenBank/DDBJ whole genome shotgun (WGS) entry which is preliminary data.</text>
</comment>
<evidence type="ECO:0000313" key="1">
    <source>
        <dbReference type="EMBL" id="GGA90113.1"/>
    </source>
</evidence>
<dbReference type="Proteomes" id="UP000613512">
    <property type="component" value="Unassembled WGS sequence"/>
</dbReference>
<sequence>MGWIILFIELLFFCKEQITYKGKDMFNRITTYGSTDYYPNY</sequence>
<organism evidence="1 2">
    <name type="scientific">Ornithinibacillus halotolerans</name>
    <dbReference type="NCBI Taxonomy" id="1274357"/>
    <lineage>
        <taxon>Bacteria</taxon>
        <taxon>Bacillati</taxon>
        <taxon>Bacillota</taxon>
        <taxon>Bacilli</taxon>
        <taxon>Bacillales</taxon>
        <taxon>Bacillaceae</taxon>
        <taxon>Ornithinibacillus</taxon>
    </lineage>
</organism>
<reference evidence="1" key="1">
    <citation type="journal article" date="2014" name="Int. J. Syst. Evol. Microbiol.">
        <title>Complete genome sequence of Corynebacterium casei LMG S-19264T (=DSM 44701T), isolated from a smear-ripened cheese.</title>
        <authorList>
            <consortium name="US DOE Joint Genome Institute (JGI-PGF)"/>
            <person name="Walter F."/>
            <person name="Albersmeier A."/>
            <person name="Kalinowski J."/>
            <person name="Ruckert C."/>
        </authorList>
    </citation>
    <scope>NUCLEOTIDE SEQUENCE</scope>
    <source>
        <strain evidence="1">CGMCC 1.12408</strain>
    </source>
</reference>
<accession>A0A916SBJ2</accession>
<dbReference type="AlphaFoldDB" id="A0A916SBJ2"/>
<evidence type="ECO:0000313" key="2">
    <source>
        <dbReference type="Proteomes" id="UP000613512"/>
    </source>
</evidence>
<dbReference type="EMBL" id="BMEY01000026">
    <property type="protein sequence ID" value="GGA90113.1"/>
    <property type="molecule type" value="Genomic_DNA"/>
</dbReference>
<reference evidence="1" key="2">
    <citation type="submission" date="2020-09" db="EMBL/GenBank/DDBJ databases">
        <authorList>
            <person name="Sun Q."/>
            <person name="Zhou Y."/>
        </authorList>
    </citation>
    <scope>NUCLEOTIDE SEQUENCE</scope>
    <source>
        <strain evidence="1">CGMCC 1.12408</strain>
    </source>
</reference>
<proteinExistence type="predicted"/>
<gene>
    <name evidence="1" type="ORF">GCM10008025_35880</name>
</gene>